<reference evidence="3" key="1">
    <citation type="submission" date="2022-10" db="EMBL/GenBank/DDBJ databases">
        <title>Tapping the CABI collections for fungal endophytes: first genome assemblies for Collariella, Neodidymelliopsis, Ascochyta clinopodiicola, Didymella pomorum, Didymosphaeria variabile, Neocosmospora piperis and Neocucurbitaria cava.</title>
        <authorList>
            <person name="Hill R."/>
        </authorList>
    </citation>
    <scope>NUCLEOTIDE SEQUENCE</scope>
    <source>
        <strain evidence="3">IMI 356814</strain>
    </source>
</reference>
<dbReference type="PANTHER" id="PTHR37987">
    <property type="entry name" value="CHROMOSOME 9, WHOLE GENOME SHOTGUN SEQUENCE"/>
    <property type="match status" value="1"/>
</dbReference>
<protein>
    <recommendedName>
        <fullName evidence="2">Oxo-4-hydroxy-4-carboxy-5-ureidoimidazoline decarboxylase domain-containing protein</fullName>
    </recommendedName>
</protein>
<dbReference type="Gene3D" id="1.10.3330.10">
    <property type="entry name" value="Oxo-4-hydroxy-4-carboxy-5-ureidoimidazoline decarboxylase"/>
    <property type="match status" value="1"/>
</dbReference>
<dbReference type="InterPro" id="IPR036778">
    <property type="entry name" value="OHCU_decarboxylase_sf"/>
</dbReference>
<keyword evidence="1" id="KW-0659">Purine metabolism</keyword>
<dbReference type="SUPFAM" id="SSF158694">
    <property type="entry name" value="UraD-Like"/>
    <property type="match status" value="1"/>
</dbReference>
<comment type="caution">
    <text evidence="3">The sequence shown here is derived from an EMBL/GenBank/DDBJ whole genome shotgun (WGS) entry which is preliminary data.</text>
</comment>
<dbReference type="InterPro" id="IPR018020">
    <property type="entry name" value="OHCU_decarboxylase"/>
</dbReference>
<evidence type="ECO:0000313" key="4">
    <source>
        <dbReference type="Proteomes" id="UP001140560"/>
    </source>
</evidence>
<evidence type="ECO:0000259" key="2">
    <source>
        <dbReference type="Pfam" id="PF09349"/>
    </source>
</evidence>
<evidence type="ECO:0000313" key="3">
    <source>
        <dbReference type="EMBL" id="KAJ4362291.1"/>
    </source>
</evidence>
<sequence>MPSSSPHPLHALTLPVLRSTTFPDYSTLIVAVSAQLQALAKSEDAGDVEKLEQILCSHPRLGEKKVGSLSEASRREQAQLQQGMGEGEKLRKLNEDVFVNGRARPVIMENMRARIDRGDIKAERQEAIQVTTPVI</sequence>
<feature type="domain" description="Oxo-4-hydroxy-4-carboxy-5-ureidoimidazoline decarboxylase" evidence="2">
    <location>
        <begin position="10"/>
        <end position="129"/>
    </location>
</feature>
<dbReference type="GO" id="GO:0006144">
    <property type="term" value="P:purine nucleobase metabolic process"/>
    <property type="evidence" value="ECO:0007669"/>
    <property type="project" value="UniProtKB-KW"/>
</dbReference>
<name>A0A9W8XY93_9PLEO</name>
<organism evidence="3 4">
    <name type="scientific">Neocucurbitaria cava</name>
    <dbReference type="NCBI Taxonomy" id="798079"/>
    <lineage>
        <taxon>Eukaryota</taxon>
        <taxon>Fungi</taxon>
        <taxon>Dikarya</taxon>
        <taxon>Ascomycota</taxon>
        <taxon>Pezizomycotina</taxon>
        <taxon>Dothideomycetes</taxon>
        <taxon>Pleosporomycetidae</taxon>
        <taxon>Pleosporales</taxon>
        <taxon>Pleosporineae</taxon>
        <taxon>Cucurbitariaceae</taxon>
        <taxon>Neocucurbitaria</taxon>
    </lineage>
</organism>
<dbReference type="Proteomes" id="UP001140560">
    <property type="component" value="Unassembled WGS sequence"/>
</dbReference>
<gene>
    <name evidence="3" type="ORF">N0V83_010384</name>
</gene>
<dbReference type="AlphaFoldDB" id="A0A9W8XY93"/>
<evidence type="ECO:0000256" key="1">
    <source>
        <dbReference type="ARBA" id="ARBA00022631"/>
    </source>
</evidence>
<accession>A0A9W8XY93</accession>
<dbReference type="PANTHER" id="PTHR37987:SF1">
    <property type="entry name" value="OXO-4-HYDROXY-4-CARBOXY-5-UREIDOIMIDAZOLINE DECARBOXYLASE DOMAIN-CONTAINING PROTEIN"/>
    <property type="match status" value="1"/>
</dbReference>
<keyword evidence="4" id="KW-1185">Reference proteome</keyword>
<dbReference type="Pfam" id="PF09349">
    <property type="entry name" value="OHCU_decarbox"/>
    <property type="match status" value="1"/>
</dbReference>
<dbReference type="EMBL" id="JAPEUY010000021">
    <property type="protein sequence ID" value="KAJ4362291.1"/>
    <property type="molecule type" value="Genomic_DNA"/>
</dbReference>
<dbReference type="OrthoDB" id="5398391at2759"/>
<proteinExistence type="predicted"/>